<comment type="caution">
    <text evidence="5">The sequence shown here is derived from an EMBL/GenBank/DDBJ whole genome shotgun (WGS) entry which is preliminary data.</text>
</comment>
<feature type="region of interest" description="Disordered" evidence="3">
    <location>
        <begin position="217"/>
        <end position="288"/>
    </location>
</feature>
<accession>A0A0F2M5K6</accession>
<evidence type="ECO:0000259" key="4">
    <source>
        <dbReference type="PROSITE" id="PS50181"/>
    </source>
</evidence>
<evidence type="ECO:0000313" key="5">
    <source>
        <dbReference type="EMBL" id="KJR84973.1"/>
    </source>
</evidence>
<comment type="pathway">
    <text evidence="1">Protein modification; protein ubiquitination.</text>
</comment>
<dbReference type="Pfam" id="PF12937">
    <property type="entry name" value="F-box-like"/>
    <property type="match status" value="1"/>
</dbReference>
<keyword evidence="2" id="KW-0833">Ubl conjugation pathway</keyword>
<dbReference type="PANTHER" id="PTHR10706:SF130">
    <property type="entry name" value="F-BOX ONLY PROTEIN 31"/>
    <property type="match status" value="1"/>
</dbReference>
<feature type="compositionally biased region" description="Low complexity" evidence="3">
    <location>
        <begin position="351"/>
        <end position="362"/>
    </location>
</feature>
<reference evidence="5 6" key="2">
    <citation type="journal article" date="2015" name="Eukaryot. Cell">
        <title>Asexual propagation of a virulent clone complex in a human and feline outbreak of sporotrichosis.</title>
        <authorList>
            <person name="Teixeira Mde M."/>
            <person name="Rodrigues A.M."/>
            <person name="Tsui C.K."/>
            <person name="de Almeida L.G."/>
            <person name="Van Diepeningen A.D."/>
            <person name="van den Ende B.G."/>
            <person name="Fernandes G.F."/>
            <person name="Kano R."/>
            <person name="Hamelin R.C."/>
            <person name="Lopes-Bezerra L.M."/>
            <person name="Vasconcelos A.T."/>
            <person name="de Hoog S."/>
            <person name="de Camargo Z.P."/>
            <person name="Felipe M.S."/>
        </authorList>
    </citation>
    <scope>NUCLEOTIDE SEQUENCE [LARGE SCALE GENOMIC DNA]</scope>
    <source>
        <strain evidence="5 6">1099-18</strain>
    </source>
</reference>
<feature type="region of interest" description="Disordered" evidence="3">
    <location>
        <begin position="321"/>
        <end position="363"/>
    </location>
</feature>
<feature type="compositionally biased region" description="Basic and acidic residues" evidence="3">
    <location>
        <begin position="543"/>
        <end position="553"/>
    </location>
</feature>
<dbReference type="SMART" id="SM00256">
    <property type="entry name" value="FBOX"/>
    <property type="match status" value="1"/>
</dbReference>
<dbReference type="InterPro" id="IPR045048">
    <property type="entry name" value="FBXO31/39"/>
</dbReference>
<dbReference type="InterPro" id="IPR001810">
    <property type="entry name" value="F-box_dom"/>
</dbReference>
<dbReference type="Pfam" id="PF12014">
    <property type="entry name" value="Cyclin_D1_bind"/>
    <property type="match status" value="1"/>
</dbReference>
<proteinExistence type="predicted"/>
<evidence type="ECO:0000313" key="6">
    <source>
        <dbReference type="Proteomes" id="UP000033710"/>
    </source>
</evidence>
<dbReference type="AlphaFoldDB" id="A0A0F2M5K6"/>
<protein>
    <recommendedName>
        <fullName evidence="4">F-box domain-containing protein</fullName>
    </recommendedName>
</protein>
<evidence type="ECO:0000256" key="1">
    <source>
        <dbReference type="ARBA" id="ARBA00004906"/>
    </source>
</evidence>
<dbReference type="GeneID" id="27670656"/>
<evidence type="ECO:0000256" key="3">
    <source>
        <dbReference type="SAM" id="MobiDB-lite"/>
    </source>
</evidence>
<evidence type="ECO:0000256" key="2">
    <source>
        <dbReference type="ARBA" id="ARBA00022786"/>
    </source>
</evidence>
<dbReference type="SUPFAM" id="SSF81383">
    <property type="entry name" value="F-box domain"/>
    <property type="match status" value="1"/>
</dbReference>
<dbReference type="EMBL" id="AXCR01000007">
    <property type="protein sequence ID" value="KJR84973.1"/>
    <property type="molecule type" value="Genomic_DNA"/>
</dbReference>
<dbReference type="PROSITE" id="PS50181">
    <property type="entry name" value="FBOX"/>
    <property type="match status" value="1"/>
</dbReference>
<reference evidence="5 6" key="1">
    <citation type="journal article" date="2014" name="BMC Genomics">
        <title>Comparative genomics of the major fungal agents of human and animal Sporotrichosis: Sporothrix schenckii and Sporothrix brasiliensis.</title>
        <authorList>
            <person name="Teixeira M.M."/>
            <person name="de Almeida L.G."/>
            <person name="Kubitschek-Barreira P."/>
            <person name="Alves F.L."/>
            <person name="Kioshima E.S."/>
            <person name="Abadio A.K."/>
            <person name="Fernandes L."/>
            <person name="Derengowski L.S."/>
            <person name="Ferreira K.S."/>
            <person name="Souza R.C."/>
            <person name="Ruiz J.C."/>
            <person name="de Andrade N.C."/>
            <person name="Paes H.C."/>
            <person name="Nicola A.M."/>
            <person name="Albuquerque P."/>
            <person name="Gerber A.L."/>
            <person name="Martins V.P."/>
            <person name="Peconick L.D."/>
            <person name="Neto A.V."/>
            <person name="Chaucanez C.B."/>
            <person name="Silva P.A."/>
            <person name="Cunha O.L."/>
            <person name="de Oliveira F.F."/>
            <person name="dos Santos T.C."/>
            <person name="Barros A.L."/>
            <person name="Soares M.A."/>
            <person name="de Oliveira L.M."/>
            <person name="Marini M.M."/>
            <person name="Villalobos-Duno H."/>
            <person name="Cunha M.M."/>
            <person name="de Hoog S."/>
            <person name="da Silveira J.F."/>
            <person name="Henrissat B."/>
            <person name="Nino-Vega G.A."/>
            <person name="Cisalpino P.S."/>
            <person name="Mora-Montes H.M."/>
            <person name="Almeida S.R."/>
            <person name="Stajich J.E."/>
            <person name="Lopes-Bezerra L.M."/>
            <person name="Vasconcelos A.T."/>
            <person name="Felipe M.S."/>
        </authorList>
    </citation>
    <scope>NUCLEOTIDE SEQUENCE [LARGE SCALE GENOMIC DNA]</scope>
    <source>
        <strain evidence="5 6">1099-18</strain>
    </source>
</reference>
<dbReference type="RefSeq" id="XP_016587649.1">
    <property type="nucleotide sequence ID" value="XM_016735379.1"/>
</dbReference>
<sequence>MAPRDCFPLPGELIDAILSLLSPQDLARVTQVNRTMRAYALADRYWVGFTLQHLPERVHRHFPPSESCVPLPPHIPSYHHLYAAHEARWFLARYKIWLCGHDMVGKIVVARYDPRRGCLEGYRLLAVSRERQRRALFYPPAPNTMVHSFHPEVLLHLDRPVLKLEARHPPTNEDAAKADGAPAAAETLSSTNTNGPKIVLYQPPAPLSFGQYMENKAGHKEASTADAEDAGGDTPLPPVCPRIRPIVMDMDGDNVLLSQNNGSDGGSNGGNRRNGRGSPNGDNTGIDNIHIAMANNSSSSSFVTSSQLRRQFVYARPLTEKAAKGGGSFTRRGESAGGQAGDDDDDEVAEGAEGAQAGTPGATIDTTVIHGAHNAGGAGATLNMPADDELPIGRPPSASSPLPFPLYTVWPPPAIPSEHRVRGTGISANHYPRGAVGQPRLRSEISDRAFHMRTWMDMGAPLGGSGSSSSSGVGSGGSPMTFDALETYATIDPKHYTPTEDKVYRGIWAGDYSSHGVEFLLVHQPDDDDDDGGTSPFDPDAFPQRDDESDADHARRVHSARIHRGRLEGIKLTGDPNVPRGERSFVAPDLGDAGLDVVIDEAPFQGVRVVKSEGHIAGTGFRNDRYVESRLLLISPNHLAQYWVGFGHISFFERVDIDKFVDAIG</sequence>
<dbReference type="PANTHER" id="PTHR10706">
    <property type="entry name" value="F-BOX FAMILY PROTEIN"/>
    <property type="match status" value="1"/>
</dbReference>
<dbReference type="OrthoDB" id="722566at2759"/>
<dbReference type="InterPro" id="IPR036047">
    <property type="entry name" value="F-box-like_dom_sf"/>
</dbReference>
<dbReference type="Proteomes" id="UP000033710">
    <property type="component" value="Unassembled WGS sequence"/>
</dbReference>
<dbReference type="Gene3D" id="1.20.1280.50">
    <property type="match status" value="1"/>
</dbReference>
<dbReference type="VEuPathDB" id="FungiDB:SPSK_08792"/>
<feature type="compositionally biased region" description="Acidic residues" evidence="3">
    <location>
        <begin position="341"/>
        <end position="350"/>
    </location>
</feature>
<gene>
    <name evidence="5" type="ORF">SPSK_08792</name>
</gene>
<organism evidence="5 6">
    <name type="scientific">Sporothrix schenckii 1099-18</name>
    <dbReference type="NCBI Taxonomy" id="1397361"/>
    <lineage>
        <taxon>Eukaryota</taxon>
        <taxon>Fungi</taxon>
        <taxon>Dikarya</taxon>
        <taxon>Ascomycota</taxon>
        <taxon>Pezizomycotina</taxon>
        <taxon>Sordariomycetes</taxon>
        <taxon>Sordariomycetidae</taxon>
        <taxon>Ophiostomatales</taxon>
        <taxon>Ophiostomataceae</taxon>
        <taxon>Sporothrix</taxon>
    </lineage>
</organism>
<dbReference type="GO" id="GO:0016567">
    <property type="term" value="P:protein ubiquitination"/>
    <property type="evidence" value="ECO:0007669"/>
    <property type="project" value="UniProtKB-UniPathway"/>
</dbReference>
<name>A0A0F2M5K6_SPOSC</name>
<feature type="region of interest" description="Disordered" evidence="3">
    <location>
        <begin position="523"/>
        <end position="553"/>
    </location>
</feature>
<feature type="domain" description="F-box" evidence="4">
    <location>
        <begin position="3"/>
        <end position="49"/>
    </location>
</feature>
<dbReference type="KEGG" id="ssck:SPSK_08792"/>
<feature type="region of interest" description="Disordered" evidence="3">
    <location>
        <begin position="171"/>
        <end position="197"/>
    </location>
</feature>
<dbReference type="UniPathway" id="UPA00143"/>